<dbReference type="Gene3D" id="3.30.70.920">
    <property type="match status" value="1"/>
</dbReference>
<dbReference type="OrthoDB" id="34294at2"/>
<dbReference type="InterPro" id="IPR011008">
    <property type="entry name" value="Dimeric_a/b-barrel"/>
</dbReference>
<organism evidence="5 6">
    <name type="scientific">Paenibacillus prosopidis</name>
    <dbReference type="NCBI Taxonomy" id="630520"/>
    <lineage>
        <taxon>Bacteria</taxon>
        <taxon>Bacillati</taxon>
        <taxon>Bacillota</taxon>
        <taxon>Bacilli</taxon>
        <taxon>Bacillales</taxon>
        <taxon>Paenibacillaceae</taxon>
        <taxon>Paenibacillus</taxon>
    </lineage>
</organism>
<dbReference type="Proteomes" id="UP000252415">
    <property type="component" value="Unassembled WGS sequence"/>
</dbReference>
<dbReference type="PANTHER" id="PTHR30154:SF20">
    <property type="entry name" value="LEUCINE-RESPONSIVE REGULATORY PROTEIN"/>
    <property type="match status" value="1"/>
</dbReference>
<evidence type="ECO:0000256" key="3">
    <source>
        <dbReference type="ARBA" id="ARBA00023163"/>
    </source>
</evidence>
<feature type="domain" description="HTH asnC-type" evidence="4">
    <location>
        <begin position="1"/>
        <end position="62"/>
    </location>
</feature>
<dbReference type="InterPro" id="IPR011991">
    <property type="entry name" value="ArsR-like_HTH"/>
</dbReference>
<evidence type="ECO:0000259" key="4">
    <source>
        <dbReference type="PROSITE" id="PS50956"/>
    </source>
</evidence>
<dbReference type="Pfam" id="PF01037">
    <property type="entry name" value="AsnC_trans_reg"/>
    <property type="match status" value="1"/>
</dbReference>
<accession>A0A368VJE5</accession>
<name>A0A368VJE5_9BACL</name>
<gene>
    <name evidence="5" type="ORF">DFP97_12351</name>
</gene>
<dbReference type="SUPFAM" id="SSF46785">
    <property type="entry name" value="Winged helix' DNA-binding domain"/>
    <property type="match status" value="1"/>
</dbReference>
<dbReference type="RefSeq" id="WP_114383828.1">
    <property type="nucleotide sequence ID" value="NZ_QPJD01000023.1"/>
</dbReference>
<dbReference type="InterPro" id="IPR019885">
    <property type="entry name" value="Tscrpt_reg_HTH_AsnC-type_CS"/>
</dbReference>
<dbReference type="InterPro" id="IPR019888">
    <property type="entry name" value="Tscrpt_reg_AsnC-like"/>
</dbReference>
<dbReference type="GO" id="GO:0043200">
    <property type="term" value="P:response to amino acid"/>
    <property type="evidence" value="ECO:0007669"/>
    <property type="project" value="TreeGrafter"/>
</dbReference>
<keyword evidence="3" id="KW-0804">Transcription</keyword>
<dbReference type="PROSITE" id="PS50956">
    <property type="entry name" value="HTH_ASNC_2"/>
    <property type="match status" value="1"/>
</dbReference>
<dbReference type="GO" id="GO:0043565">
    <property type="term" value="F:sequence-specific DNA binding"/>
    <property type="evidence" value="ECO:0007669"/>
    <property type="project" value="InterPro"/>
</dbReference>
<keyword evidence="2" id="KW-0238">DNA-binding</keyword>
<sequence length="145" mass="16513">MDNVDKQILLALQDQARLSMTELGKMVGLSQPAVTERVRRLEDRGIIEQYRMVVSPEKINKHSIAYLLFNTKDCDKFIAFCEDHPDVLECHRISGEYNYLLKVVSDSTRSLEAFINASTKHGFSTTLIVLSSPIERKKLIPTISE</sequence>
<dbReference type="InterPro" id="IPR036388">
    <property type="entry name" value="WH-like_DNA-bd_sf"/>
</dbReference>
<dbReference type="Pfam" id="PF13404">
    <property type="entry name" value="HTH_AsnC-type"/>
    <property type="match status" value="1"/>
</dbReference>
<dbReference type="InterPro" id="IPR000485">
    <property type="entry name" value="AsnC-type_HTH_dom"/>
</dbReference>
<evidence type="ECO:0000256" key="1">
    <source>
        <dbReference type="ARBA" id="ARBA00023015"/>
    </source>
</evidence>
<dbReference type="CDD" id="cd00090">
    <property type="entry name" value="HTH_ARSR"/>
    <property type="match status" value="1"/>
</dbReference>
<evidence type="ECO:0000313" key="6">
    <source>
        <dbReference type="Proteomes" id="UP000252415"/>
    </source>
</evidence>
<dbReference type="SMART" id="SM00344">
    <property type="entry name" value="HTH_ASNC"/>
    <property type="match status" value="1"/>
</dbReference>
<dbReference type="SUPFAM" id="SSF54909">
    <property type="entry name" value="Dimeric alpha+beta barrel"/>
    <property type="match status" value="1"/>
</dbReference>
<proteinExistence type="predicted"/>
<dbReference type="PANTHER" id="PTHR30154">
    <property type="entry name" value="LEUCINE-RESPONSIVE REGULATORY PROTEIN"/>
    <property type="match status" value="1"/>
</dbReference>
<dbReference type="AlphaFoldDB" id="A0A368VJE5"/>
<keyword evidence="1" id="KW-0805">Transcription regulation</keyword>
<protein>
    <submittedName>
        <fullName evidence="5">AsnC family transcriptional regulator</fullName>
    </submittedName>
</protein>
<keyword evidence="6" id="KW-1185">Reference proteome</keyword>
<dbReference type="Gene3D" id="1.10.10.10">
    <property type="entry name" value="Winged helix-like DNA-binding domain superfamily/Winged helix DNA-binding domain"/>
    <property type="match status" value="1"/>
</dbReference>
<comment type="caution">
    <text evidence="5">The sequence shown here is derived from an EMBL/GenBank/DDBJ whole genome shotgun (WGS) entry which is preliminary data.</text>
</comment>
<dbReference type="InterPro" id="IPR036390">
    <property type="entry name" value="WH_DNA-bd_sf"/>
</dbReference>
<dbReference type="InterPro" id="IPR019887">
    <property type="entry name" value="Tscrpt_reg_AsnC/Lrp_C"/>
</dbReference>
<evidence type="ECO:0000256" key="2">
    <source>
        <dbReference type="ARBA" id="ARBA00023125"/>
    </source>
</evidence>
<dbReference type="FunFam" id="1.10.10.10:FF:000186">
    <property type="entry name" value="AsnC family transcriptional regulator"/>
    <property type="match status" value="1"/>
</dbReference>
<evidence type="ECO:0000313" key="5">
    <source>
        <dbReference type="EMBL" id="RCW41522.1"/>
    </source>
</evidence>
<dbReference type="GO" id="GO:0005829">
    <property type="term" value="C:cytosol"/>
    <property type="evidence" value="ECO:0007669"/>
    <property type="project" value="TreeGrafter"/>
</dbReference>
<dbReference type="PRINTS" id="PR00033">
    <property type="entry name" value="HTHASNC"/>
</dbReference>
<dbReference type="EMBL" id="QPJD01000023">
    <property type="protein sequence ID" value="RCW41522.1"/>
    <property type="molecule type" value="Genomic_DNA"/>
</dbReference>
<reference evidence="5 6" key="1">
    <citation type="submission" date="2018-07" db="EMBL/GenBank/DDBJ databases">
        <title>Genomic Encyclopedia of Type Strains, Phase III (KMG-III): the genomes of soil and plant-associated and newly described type strains.</title>
        <authorList>
            <person name="Whitman W."/>
        </authorList>
    </citation>
    <scope>NUCLEOTIDE SEQUENCE [LARGE SCALE GENOMIC DNA]</scope>
    <source>
        <strain evidence="5 6">CECT 7506</strain>
    </source>
</reference>
<dbReference type="PROSITE" id="PS00519">
    <property type="entry name" value="HTH_ASNC_1"/>
    <property type="match status" value="1"/>
</dbReference>